<keyword evidence="2" id="KW-1185">Reference proteome</keyword>
<proteinExistence type="predicted"/>
<reference evidence="1" key="2">
    <citation type="journal article" date="2021" name="Genome Biol. Evol.">
        <title>Developing a high-quality reference genome for a parasitic bivalve with doubly uniparental inheritance (Bivalvia: Unionida).</title>
        <authorList>
            <person name="Smith C.H."/>
        </authorList>
    </citation>
    <scope>NUCLEOTIDE SEQUENCE</scope>
    <source>
        <strain evidence="1">CHS0354</strain>
        <tissue evidence="1">Mantle</tissue>
    </source>
</reference>
<sequence length="99" mass="10978">MYERSNSVFNATLCMDGRTDCEASAASALPLTLHEFHEFTQLSTIDPSVSAAAVKAMKNNDMMPLIKEELKTKIQVKRLSEGKEELIVDFTVKPKAEVS</sequence>
<evidence type="ECO:0000313" key="2">
    <source>
        <dbReference type="Proteomes" id="UP001195483"/>
    </source>
</evidence>
<protein>
    <submittedName>
        <fullName evidence="1">Uncharacterized protein</fullName>
    </submittedName>
</protein>
<comment type="caution">
    <text evidence="1">The sequence shown here is derived from an EMBL/GenBank/DDBJ whole genome shotgun (WGS) entry which is preliminary data.</text>
</comment>
<gene>
    <name evidence="1" type="ORF">CHS0354_022819</name>
</gene>
<name>A0AAE0S1W9_9BIVA</name>
<reference evidence="1" key="3">
    <citation type="submission" date="2023-05" db="EMBL/GenBank/DDBJ databases">
        <authorList>
            <person name="Smith C.H."/>
        </authorList>
    </citation>
    <scope>NUCLEOTIDE SEQUENCE</scope>
    <source>
        <strain evidence="1">CHS0354</strain>
        <tissue evidence="1">Mantle</tissue>
    </source>
</reference>
<reference evidence="1" key="1">
    <citation type="journal article" date="2021" name="Genome Biol. Evol.">
        <title>A High-Quality Reference Genome for a Parasitic Bivalve with Doubly Uniparental Inheritance (Bivalvia: Unionida).</title>
        <authorList>
            <person name="Smith C.H."/>
        </authorList>
    </citation>
    <scope>NUCLEOTIDE SEQUENCE</scope>
    <source>
        <strain evidence="1">CHS0354</strain>
    </source>
</reference>
<evidence type="ECO:0000313" key="1">
    <source>
        <dbReference type="EMBL" id="KAK3583781.1"/>
    </source>
</evidence>
<organism evidence="1 2">
    <name type="scientific">Potamilus streckersoni</name>
    <dbReference type="NCBI Taxonomy" id="2493646"/>
    <lineage>
        <taxon>Eukaryota</taxon>
        <taxon>Metazoa</taxon>
        <taxon>Spiralia</taxon>
        <taxon>Lophotrochozoa</taxon>
        <taxon>Mollusca</taxon>
        <taxon>Bivalvia</taxon>
        <taxon>Autobranchia</taxon>
        <taxon>Heteroconchia</taxon>
        <taxon>Palaeoheterodonta</taxon>
        <taxon>Unionida</taxon>
        <taxon>Unionoidea</taxon>
        <taxon>Unionidae</taxon>
        <taxon>Ambleminae</taxon>
        <taxon>Lampsilini</taxon>
        <taxon>Potamilus</taxon>
    </lineage>
</organism>
<dbReference type="Proteomes" id="UP001195483">
    <property type="component" value="Unassembled WGS sequence"/>
</dbReference>
<accession>A0AAE0S1W9</accession>
<dbReference type="EMBL" id="JAEAOA010001385">
    <property type="protein sequence ID" value="KAK3583781.1"/>
    <property type="molecule type" value="Genomic_DNA"/>
</dbReference>
<dbReference type="AlphaFoldDB" id="A0AAE0S1W9"/>